<dbReference type="Proteomes" id="UP000814140">
    <property type="component" value="Unassembled WGS sequence"/>
</dbReference>
<sequence>MLARPATYLQPLFIVDQGHGRVLPSARDLDVCVPGVTSPAAFEPHVTAPFISCFGCTPPVGPLLQCFRSLYMQSAEPTRGMIMLSQTHTRK</sequence>
<proteinExistence type="predicted"/>
<organism evidence="1 2">
    <name type="scientific">Artomyces pyxidatus</name>
    <dbReference type="NCBI Taxonomy" id="48021"/>
    <lineage>
        <taxon>Eukaryota</taxon>
        <taxon>Fungi</taxon>
        <taxon>Dikarya</taxon>
        <taxon>Basidiomycota</taxon>
        <taxon>Agaricomycotina</taxon>
        <taxon>Agaricomycetes</taxon>
        <taxon>Russulales</taxon>
        <taxon>Auriscalpiaceae</taxon>
        <taxon>Artomyces</taxon>
    </lineage>
</organism>
<name>A0ACB8TEL8_9AGAM</name>
<reference evidence="1" key="2">
    <citation type="journal article" date="2022" name="New Phytol.">
        <title>Evolutionary transition to the ectomycorrhizal habit in the genomes of a hyperdiverse lineage of mushroom-forming fungi.</title>
        <authorList>
            <person name="Looney B."/>
            <person name="Miyauchi S."/>
            <person name="Morin E."/>
            <person name="Drula E."/>
            <person name="Courty P.E."/>
            <person name="Kohler A."/>
            <person name="Kuo A."/>
            <person name="LaButti K."/>
            <person name="Pangilinan J."/>
            <person name="Lipzen A."/>
            <person name="Riley R."/>
            <person name="Andreopoulos W."/>
            <person name="He G."/>
            <person name="Johnson J."/>
            <person name="Nolan M."/>
            <person name="Tritt A."/>
            <person name="Barry K.W."/>
            <person name="Grigoriev I.V."/>
            <person name="Nagy L.G."/>
            <person name="Hibbett D."/>
            <person name="Henrissat B."/>
            <person name="Matheny P.B."/>
            <person name="Labbe J."/>
            <person name="Martin F.M."/>
        </authorList>
    </citation>
    <scope>NUCLEOTIDE SEQUENCE</scope>
    <source>
        <strain evidence="1">HHB10654</strain>
    </source>
</reference>
<dbReference type="EMBL" id="MU277191">
    <property type="protein sequence ID" value="KAI0066901.1"/>
    <property type="molecule type" value="Genomic_DNA"/>
</dbReference>
<keyword evidence="2" id="KW-1185">Reference proteome</keyword>
<accession>A0ACB8TEL8</accession>
<evidence type="ECO:0000313" key="2">
    <source>
        <dbReference type="Proteomes" id="UP000814140"/>
    </source>
</evidence>
<comment type="caution">
    <text evidence="1">The sequence shown here is derived from an EMBL/GenBank/DDBJ whole genome shotgun (WGS) entry which is preliminary data.</text>
</comment>
<gene>
    <name evidence="1" type="ORF">BV25DRAFT_1820015</name>
</gene>
<reference evidence="1" key="1">
    <citation type="submission" date="2021-03" db="EMBL/GenBank/DDBJ databases">
        <authorList>
            <consortium name="DOE Joint Genome Institute"/>
            <person name="Ahrendt S."/>
            <person name="Looney B.P."/>
            <person name="Miyauchi S."/>
            <person name="Morin E."/>
            <person name="Drula E."/>
            <person name="Courty P.E."/>
            <person name="Chicoki N."/>
            <person name="Fauchery L."/>
            <person name="Kohler A."/>
            <person name="Kuo A."/>
            <person name="Labutti K."/>
            <person name="Pangilinan J."/>
            <person name="Lipzen A."/>
            <person name="Riley R."/>
            <person name="Andreopoulos W."/>
            <person name="He G."/>
            <person name="Johnson J."/>
            <person name="Barry K.W."/>
            <person name="Grigoriev I.V."/>
            <person name="Nagy L."/>
            <person name="Hibbett D."/>
            <person name="Henrissat B."/>
            <person name="Matheny P.B."/>
            <person name="Labbe J."/>
            <person name="Martin F."/>
        </authorList>
    </citation>
    <scope>NUCLEOTIDE SEQUENCE</scope>
    <source>
        <strain evidence="1">HHB10654</strain>
    </source>
</reference>
<evidence type="ECO:0000313" key="1">
    <source>
        <dbReference type="EMBL" id="KAI0066901.1"/>
    </source>
</evidence>
<protein>
    <submittedName>
        <fullName evidence="1">Uncharacterized protein</fullName>
    </submittedName>
</protein>